<comment type="caution">
    <text evidence="1">The sequence shown here is derived from an EMBL/GenBank/DDBJ whole genome shotgun (WGS) entry which is preliminary data.</text>
</comment>
<proteinExistence type="predicted"/>
<keyword evidence="2" id="KW-1185">Reference proteome</keyword>
<evidence type="ECO:0000313" key="2">
    <source>
        <dbReference type="Proteomes" id="UP000758168"/>
    </source>
</evidence>
<dbReference type="Proteomes" id="UP000758168">
    <property type="component" value="Unassembled WGS sequence"/>
</dbReference>
<dbReference type="EMBL" id="JAGIOB010000001">
    <property type="protein sequence ID" value="MBP2415161.1"/>
    <property type="molecule type" value="Genomic_DNA"/>
</dbReference>
<dbReference type="RefSeq" id="WP_210051948.1">
    <property type="nucleotide sequence ID" value="NZ_BAAAMH010000008.1"/>
</dbReference>
<protein>
    <submittedName>
        <fullName evidence="1">Uncharacterized protein</fullName>
    </submittedName>
</protein>
<organism evidence="1 2">
    <name type="scientific">Microlunatus capsulatus</name>
    <dbReference type="NCBI Taxonomy" id="99117"/>
    <lineage>
        <taxon>Bacteria</taxon>
        <taxon>Bacillati</taxon>
        <taxon>Actinomycetota</taxon>
        <taxon>Actinomycetes</taxon>
        <taxon>Propionibacteriales</taxon>
        <taxon>Propionibacteriaceae</taxon>
        <taxon>Microlunatus</taxon>
    </lineage>
</organism>
<name>A0ABS4Z2E4_9ACTN</name>
<sequence length="50" mass="5350">MTTAGSWASAVLLEASRPDAAVRAALPLPLALARHRLRCVYAFRAADRVS</sequence>
<accession>A0ABS4Z2E4</accession>
<reference evidence="1 2" key="1">
    <citation type="submission" date="2021-03" db="EMBL/GenBank/DDBJ databases">
        <title>Sequencing the genomes of 1000 actinobacteria strains.</title>
        <authorList>
            <person name="Klenk H.-P."/>
        </authorList>
    </citation>
    <scope>NUCLEOTIDE SEQUENCE [LARGE SCALE GENOMIC DNA]</scope>
    <source>
        <strain evidence="1 2">DSM 12936</strain>
    </source>
</reference>
<gene>
    <name evidence="1" type="ORF">JOF54_000083</name>
</gene>
<evidence type="ECO:0000313" key="1">
    <source>
        <dbReference type="EMBL" id="MBP2415161.1"/>
    </source>
</evidence>